<organism evidence="7 8">
    <name type="scientific">Camelina sativa</name>
    <name type="common">False flax</name>
    <name type="synonym">Myagrum sativum</name>
    <dbReference type="NCBI Taxonomy" id="90675"/>
    <lineage>
        <taxon>Eukaryota</taxon>
        <taxon>Viridiplantae</taxon>
        <taxon>Streptophyta</taxon>
        <taxon>Embryophyta</taxon>
        <taxon>Tracheophyta</taxon>
        <taxon>Spermatophyta</taxon>
        <taxon>Magnoliopsida</taxon>
        <taxon>eudicotyledons</taxon>
        <taxon>Gunneridae</taxon>
        <taxon>Pentapetalae</taxon>
        <taxon>rosids</taxon>
        <taxon>malvids</taxon>
        <taxon>Brassicales</taxon>
        <taxon>Brassicaceae</taxon>
        <taxon>Camelineae</taxon>
        <taxon>Camelina</taxon>
    </lineage>
</organism>
<evidence type="ECO:0000256" key="5">
    <source>
        <dbReference type="ARBA" id="ARBA00023242"/>
    </source>
</evidence>
<keyword evidence="3" id="KW-0238">DNA-binding</keyword>
<name>A0ABM1RSH5_CAMSA</name>
<sequence length="167" mass="19363">MCSQTNRKEGRKKNKTVKEDDSEETLQLMLQWKANTPEKPPRSIFFPDPDVAPVREEAGENHDVLGKTDKLGIDGRDVVVYGPDVKTHGTHDMVFKMWGNRQDTPVLKSAGWREFVEAYDLKMHCDFLTIWMFRHKKTRRICFAINRHKYPVDGKLSKRISKATSNS</sequence>
<keyword evidence="7" id="KW-1185">Reference proteome</keyword>
<evidence type="ECO:0000256" key="1">
    <source>
        <dbReference type="ARBA" id="ARBA00004123"/>
    </source>
</evidence>
<accession>A0ABM1RSH5</accession>
<evidence type="ECO:0000256" key="6">
    <source>
        <dbReference type="SAM" id="MobiDB-lite"/>
    </source>
</evidence>
<keyword evidence="2" id="KW-0805">Transcription regulation</keyword>
<evidence type="ECO:0000256" key="3">
    <source>
        <dbReference type="ARBA" id="ARBA00023125"/>
    </source>
</evidence>
<evidence type="ECO:0000313" key="7">
    <source>
        <dbReference type="Proteomes" id="UP000694864"/>
    </source>
</evidence>
<reference evidence="8" key="2">
    <citation type="submission" date="2025-08" db="UniProtKB">
        <authorList>
            <consortium name="RefSeq"/>
        </authorList>
    </citation>
    <scope>IDENTIFICATION</scope>
    <source>
        <tissue evidence="8">Leaf</tissue>
    </source>
</reference>
<gene>
    <name evidence="8" type="primary">LOC104793802</name>
</gene>
<dbReference type="Gene3D" id="2.40.330.10">
    <property type="entry name" value="DNA-binding pseudobarrel domain"/>
    <property type="match status" value="1"/>
</dbReference>
<dbReference type="Proteomes" id="UP000694864">
    <property type="component" value="Chromosome 6"/>
</dbReference>
<evidence type="ECO:0000313" key="8">
    <source>
        <dbReference type="RefSeq" id="XP_019101963.1"/>
    </source>
</evidence>
<keyword evidence="5" id="KW-0539">Nucleus</keyword>
<evidence type="ECO:0000256" key="4">
    <source>
        <dbReference type="ARBA" id="ARBA00023163"/>
    </source>
</evidence>
<keyword evidence="4" id="KW-0804">Transcription</keyword>
<protein>
    <submittedName>
        <fullName evidence="8">B3 domain-containing protein At4g03160</fullName>
    </submittedName>
</protein>
<feature type="region of interest" description="Disordered" evidence="6">
    <location>
        <begin position="1"/>
        <end position="24"/>
    </location>
</feature>
<reference evidence="7" key="1">
    <citation type="journal article" date="2014" name="Nat. Commun.">
        <title>The emerging biofuel crop Camelina sativa retains a highly undifferentiated hexaploid genome structure.</title>
        <authorList>
            <person name="Kagale S."/>
            <person name="Koh C."/>
            <person name="Nixon J."/>
            <person name="Bollina V."/>
            <person name="Clarke W.E."/>
            <person name="Tuteja R."/>
            <person name="Spillane C."/>
            <person name="Robinson S.J."/>
            <person name="Links M.G."/>
            <person name="Clarke C."/>
            <person name="Higgins E.E."/>
            <person name="Huebert T."/>
            <person name="Sharpe A.G."/>
            <person name="Parkin I.A."/>
        </authorList>
    </citation>
    <scope>NUCLEOTIDE SEQUENCE [LARGE SCALE GENOMIC DNA]</scope>
    <source>
        <strain evidence="7">cv. DH55</strain>
    </source>
</reference>
<comment type="subcellular location">
    <subcellularLocation>
        <location evidence="1">Nucleus</location>
    </subcellularLocation>
</comment>
<dbReference type="InterPro" id="IPR015300">
    <property type="entry name" value="DNA-bd_pseudobarrel_sf"/>
</dbReference>
<dbReference type="SUPFAM" id="SSF101936">
    <property type="entry name" value="DNA-binding pseudobarrel domain"/>
    <property type="match status" value="1"/>
</dbReference>
<proteinExistence type="predicted"/>
<evidence type="ECO:0000256" key="2">
    <source>
        <dbReference type="ARBA" id="ARBA00023015"/>
    </source>
</evidence>
<dbReference type="RefSeq" id="XP_019101963.1">
    <property type="nucleotide sequence ID" value="XM_019246418.1"/>
</dbReference>
<dbReference type="GeneID" id="104793802"/>